<proteinExistence type="predicted"/>
<feature type="transmembrane region" description="Helical" evidence="1">
    <location>
        <begin position="39"/>
        <end position="62"/>
    </location>
</feature>
<feature type="transmembrane region" description="Helical" evidence="1">
    <location>
        <begin position="6"/>
        <end position="27"/>
    </location>
</feature>
<dbReference type="OrthoDB" id="2535105at2759"/>
<keyword evidence="1" id="KW-1133">Transmembrane helix</keyword>
<comment type="caution">
    <text evidence="2">The sequence shown here is derived from an EMBL/GenBank/DDBJ whole genome shotgun (WGS) entry which is preliminary data.</text>
</comment>
<dbReference type="EMBL" id="MU129402">
    <property type="protein sequence ID" value="KAF9503248.1"/>
    <property type="molecule type" value="Genomic_DNA"/>
</dbReference>
<reference evidence="2" key="1">
    <citation type="journal article" date="2020" name="Nat. Commun.">
        <title>Large-scale genome sequencing of mycorrhizal fungi provides insights into the early evolution of symbiotic traits.</title>
        <authorList>
            <person name="Miyauchi S."/>
            <person name="Kiss E."/>
            <person name="Kuo A."/>
            <person name="Drula E."/>
            <person name="Kohler A."/>
            <person name="Sanchez-Garcia M."/>
            <person name="Morin E."/>
            <person name="Andreopoulos B."/>
            <person name="Barry K.W."/>
            <person name="Bonito G."/>
            <person name="Buee M."/>
            <person name="Carver A."/>
            <person name="Chen C."/>
            <person name="Cichocki N."/>
            <person name="Clum A."/>
            <person name="Culley D."/>
            <person name="Crous P.W."/>
            <person name="Fauchery L."/>
            <person name="Girlanda M."/>
            <person name="Hayes R.D."/>
            <person name="Keri Z."/>
            <person name="LaButti K."/>
            <person name="Lipzen A."/>
            <person name="Lombard V."/>
            <person name="Magnuson J."/>
            <person name="Maillard F."/>
            <person name="Murat C."/>
            <person name="Nolan M."/>
            <person name="Ohm R.A."/>
            <person name="Pangilinan J."/>
            <person name="Pereira M.F."/>
            <person name="Perotto S."/>
            <person name="Peter M."/>
            <person name="Pfister S."/>
            <person name="Riley R."/>
            <person name="Sitrit Y."/>
            <person name="Stielow J.B."/>
            <person name="Szollosi G."/>
            <person name="Zifcakova L."/>
            <person name="Stursova M."/>
            <person name="Spatafora J.W."/>
            <person name="Tedersoo L."/>
            <person name="Vaario L.M."/>
            <person name="Yamada A."/>
            <person name="Yan M."/>
            <person name="Wang P."/>
            <person name="Xu J."/>
            <person name="Bruns T."/>
            <person name="Baldrian P."/>
            <person name="Vilgalys R."/>
            <person name="Dunand C."/>
            <person name="Henrissat B."/>
            <person name="Grigoriev I.V."/>
            <person name="Hibbett D."/>
            <person name="Nagy L.G."/>
            <person name="Martin F.M."/>
        </authorList>
    </citation>
    <scope>NUCLEOTIDE SEQUENCE</scope>
    <source>
        <strain evidence="2">UP504</strain>
    </source>
</reference>
<protein>
    <submittedName>
        <fullName evidence="2">Uncharacterized protein</fullName>
    </submittedName>
</protein>
<dbReference type="Proteomes" id="UP000886523">
    <property type="component" value="Unassembled WGS sequence"/>
</dbReference>
<keyword evidence="1" id="KW-0812">Transmembrane</keyword>
<evidence type="ECO:0000256" key="1">
    <source>
        <dbReference type="SAM" id="Phobius"/>
    </source>
</evidence>
<name>A0A9P6ACM0_9AGAM</name>
<evidence type="ECO:0000313" key="2">
    <source>
        <dbReference type="EMBL" id="KAF9503248.1"/>
    </source>
</evidence>
<sequence>METADVTVVNIFGGSFFGNLITALSVSSSLKDGHGSTDLTYLADASVAFLCVCTTQSLYWWFVANYHNSLAPGRATWEFLIYQINTTFFAHGVYSLSANLYVGVLVQVLVFLQFVTAIKANLILDFRVMVRECRWFVVSWLTIQFAKYGFHFSEIAIGMPAYANITPGEACYTKPHGTNQLLFQKDNAAECMGSWKYLLLYTDDFITGNNEHFYRVHQGWYFYGCEQGHGLHWTLEQNSIGA</sequence>
<keyword evidence="3" id="KW-1185">Reference proteome</keyword>
<gene>
    <name evidence="2" type="ORF">BS47DRAFT_1369679</name>
</gene>
<dbReference type="AlphaFoldDB" id="A0A9P6ACM0"/>
<keyword evidence="1" id="KW-0472">Membrane</keyword>
<evidence type="ECO:0000313" key="3">
    <source>
        <dbReference type="Proteomes" id="UP000886523"/>
    </source>
</evidence>
<organism evidence="2 3">
    <name type="scientific">Hydnum rufescens UP504</name>
    <dbReference type="NCBI Taxonomy" id="1448309"/>
    <lineage>
        <taxon>Eukaryota</taxon>
        <taxon>Fungi</taxon>
        <taxon>Dikarya</taxon>
        <taxon>Basidiomycota</taxon>
        <taxon>Agaricomycotina</taxon>
        <taxon>Agaricomycetes</taxon>
        <taxon>Cantharellales</taxon>
        <taxon>Hydnaceae</taxon>
        <taxon>Hydnum</taxon>
    </lineage>
</organism>
<feature type="transmembrane region" description="Helical" evidence="1">
    <location>
        <begin position="100"/>
        <end position="124"/>
    </location>
</feature>
<accession>A0A9P6ACM0</accession>